<evidence type="ECO:0000256" key="2">
    <source>
        <dbReference type="SAM" id="SignalP"/>
    </source>
</evidence>
<name>A0A3P3QIV5_9GAMM</name>
<dbReference type="RefSeq" id="WP_046518567.1">
    <property type="nucleotide sequence ID" value="NZ_LAVS01000003.1"/>
</dbReference>
<comment type="similarity">
    <text evidence="1">Belongs to the bacterial solute-binding protein 3 family.</text>
</comment>
<keyword evidence="2" id="KW-0732">Signal</keyword>
<evidence type="ECO:0000313" key="3">
    <source>
        <dbReference type="EMBL" id="RRJ21106.1"/>
    </source>
</evidence>
<sequence length="245" mass="28257">MLKFVCTLLLMPTLLFAAEPLRAVVSQTNTAPYAIFDQQQRLVDGIAKDLLDAVAARLNRPVQYLDLPRGRVVEWLITDKADISCFLNPEWIPVTYKLSWTPVLFHTRQYIVRRIADNPVRSNQDLLHKRIGTTRGFSYPELQPLFETNAAVRDDAESLEKNIQRLQQGRVDLVMTVDLSFGHYQRHFDSSKLAVDPLWAEPAQVYCALNPHHRLQVEQIQKSFVLMQQQGVIDKALQRWAHRSI</sequence>
<reference evidence="3 4" key="1">
    <citation type="submission" date="2018-11" db="EMBL/GenBank/DDBJ databases">
        <title>Draft genome analysis of Rheinheimera mesophila isolated from an industrial waste site.</title>
        <authorList>
            <person name="Yu Q."/>
            <person name="Qi Y."/>
            <person name="Zhang H."/>
            <person name="Lu Y."/>
            <person name="Pu J."/>
        </authorList>
    </citation>
    <scope>NUCLEOTIDE SEQUENCE [LARGE SCALE GENOMIC DNA]</scope>
    <source>
        <strain evidence="3 4">IITR13</strain>
    </source>
</reference>
<evidence type="ECO:0000313" key="4">
    <source>
        <dbReference type="Proteomes" id="UP000276260"/>
    </source>
</evidence>
<organism evidence="3 4">
    <name type="scientific">Rheinheimera mesophila</name>
    <dbReference type="NCBI Taxonomy" id="1547515"/>
    <lineage>
        <taxon>Bacteria</taxon>
        <taxon>Pseudomonadati</taxon>
        <taxon>Pseudomonadota</taxon>
        <taxon>Gammaproteobacteria</taxon>
        <taxon>Chromatiales</taxon>
        <taxon>Chromatiaceae</taxon>
        <taxon>Rheinheimera</taxon>
    </lineage>
</organism>
<dbReference type="SUPFAM" id="SSF53850">
    <property type="entry name" value="Periplasmic binding protein-like II"/>
    <property type="match status" value="1"/>
</dbReference>
<dbReference type="PANTHER" id="PTHR35936:SF6">
    <property type="entry name" value="AMINO ACID ABC TRANSPORTER SUBSTRATE-BINDING PAAT FAMILY PROTEIN"/>
    <property type="match status" value="1"/>
</dbReference>
<accession>A0A3P3QIV5</accession>
<proteinExistence type="inferred from homology"/>
<comment type="caution">
    <text evidence="3">The sequence shown here is derived from an EMBL/GenBank/DDBJ whole genome shotgun (WGS) entry which is preliminary data.</text>
</comment>
<keyword evidence="4" id="KW-1185">Reference proteome</keyword>
<feature type="signal peptide" evidence="2">
    <location>
        <begin position="1"/>
        <end position="17"/>
    </location>
</feature>
<dbReference type="Proteomes" id="UP000276260">
    <property type="component" value="Unassembled WGS sequence"/>
</dbReference>
<dbReference type="PANTHER" id="PTHR35936">
    <property type="entry name" value="MEMBRANE-BOUND LYTIC MUREIN TRANSGLYCOSYLASE F"/>
    <property type="match status" value="1"/>
</dbReference>
<dbReference type="AlphaFoldDB" id="A0A3P3QIV5"/>
<evidence type="ECO:0000256" key="1">
    <source>
        <dbReference type="ARBA" id="ARBA00010333"/>
    </source>
</evidence>
<dbReference type="EMBL" id="RRCF01000002">
    <property type="protein sequence ID" value="RRJ21106.1"/>
    <property type="molecule type" value="Genomic_DNA"/>
</dbReference>
<protein>
    <submittedName>
        <fullName evidence="3">Uncharacterized protein</fullName>
    </submittedName>
</protein>
<gene>
    <name evidence="3" type="ORF">EIK76_09470</name>
</gene>
<dbReference type="OrthoDB" id="8771774at2"/>
<feature type="chain" id="PRO_5018623232" evidence="2">
    <location>
        <begin position="18"/>
        <end position="245"/>
    </location>
</feature>
<dbReference type="Gene3D" id="3.40.190.10">
    <property type="entry name" value="Periplasmic binding protein-like II"/>
    <property type="match status" value="2"/>
</dbReference>